<gene>
    <name evidence="2" type="ORF">PDE_06339</name>
</gene>
<evidence type="ECO:0000256" key="1">
    <source>
        <dbReference type="SAM" id="MobiDB-lite"/>
    </source>
</evidence>
<keyword evidence="3" id="KW-1185">Reference proteome</keyword>
<feature type="region of interest" description="Disordered" evidence="1">
    <location>
        <begin position="54"/>
        <end position="85"/>
    </location>
</feature>
<organism evidence="2 3">
    <name type="scientific">Penicillium oxalicum (strain 114-2 / CGMCC 5302)</name>
    <name type="common">Penicillium decumbens</name>
    <dbReference type="NCBI Taxonomy" id="933388"/>
    <lineage>
        <taxon>Eukaryota</taxon>
        <taxon>Fungi</taxon>
        <taxon>Dikarya</taxon>
        <taxon>Ascomycota</taxon>
        <taxon>Pezizomycotina</taxon>
        <taxon>Eurotiomycetes</taxon>
        <taxon>Eurotiomycetidae</taxon>
        <taxon>Eurotiales</taxon>
        <taxon>Aspergillaceae</taxon>
        <taxon>Penicillium</taxon>
    </lineage>
</organism>
<name>S7ZM43_PENO1</name>
<sequence>MGVADNQDGGGGRYENQKKRNEYSLLKFEITCALLNEFVLTREFSSTRRLFKKKSKDCRYQRSREKGPKERSDAKKEKTNATASRPLRRTLVGVRFRKMSVVKRINLRLSEEKGVESLYRKTTSKESLETQIWRQGKYAV</sequence>
<feature type="compositionally biased region" description="Basic and acidic residues" evidence="1">
    <location>
        <begin position="57"/>
        <end position="79"/>
    </location>
</feature>
<reference evidence="2 3" key="1">
    <citation type="journal article" date="2013" name="PLoS ONE">
        <title>Genomic and secretomic analyses reveal unique features of the lignocellulolytic enzyme system of Penicillium decumbens.</title>
        <authorList>
            <person name="Liu G."/>
            <person name="Zhang L."/>
            <person name="Wei X."/>
            <person name="Zou G."/>
            <person name="Qin Y."/>
            <person name="Ma L."/>
            <person name="Li J."/>
            <person name="Zheng H."/>
            <person name="Wang S."/>
            <person name="Wang C."/>
            <person name="Xun L."/>
            <person name="Zhao G.-P."/>
            <person name="Zhou Z."/>
            <person name="Qu Y."/>
        </authorList>
    </citation>
    <scope>NUCLEOTIDE SEQUENCE [LARGE SCALE GENOMIC DNA]</scope>
    <source>
        <strain evidence="3">114-2 / CGMCC 5302</strain>
    </source>
</reference>
<dbReference type="Proteomes" id="UP000019376">
    <property type="component" value="Unassembled WGS sequence"/>
</dbReference>
<evidence type="ECO:0000313" key="3">
    <source>
        <dbReference type="Proteomes" id="UP000019376"/>
    </source>
</evidence>
<accession>S7ZM43</accession>
<dbReference type="AlphaFoldDB" id="S7ZM43"/>
<dbReference type="HOGENOM" id="CLU_1835826_0_0_1"/>
<evidence type="ECO:0000313" key="2">
    <source>
        <dbReference type="EMBL" id="EPS31384.1"/>
    </source>
</evidence>
<protein>
    <submittedName>
        <fullName evidence="2">Uncharacterized protein</fullName>
    </submittedName>
</protein>
<dbReference type="EMBL" id="KB644413">
    <property type="protein sequence ID" value="EPS31384.1"/>
    <property type="molecule type" value="Genomic_DNA"/>
</dbReference>
<proteinExistence type="predicted"/>